<evidence type="ECO:0000256" key="1">
    <source>
        <dbReference type="SAM" id="MobiDB-lite"/>
    </source>
</evidence>
<feature type="region of interest" description="Disordered" evidence="1">
    <location>
        <begin position="217"/>
        <end position="237"/>
    </location>
</feature>
<sequence>MSKFIDQSDLLEYIFEKAVSQNTAKRIGMRTNHLHTERMQGEQARYSPEPVYLHTEVNKKVHYTRRQHEGFDSWVDQNWLPSLRAINDDTLMKEQELFTSPALEQALNWQCESLVAEQAHTNPGNLFSSWRKPGCSPDNPSDSRPEGFEVVKSDSGVHLICRNTDRLKGTPSHTQKCAMVPPHPVTLALYGNNPHCLPELNLEPDTSPFIVLPEIPTNPQPEYRRSKRRAQLSEMTV</sequence>
<dbReference type="Proteomes" id="UP000256561">
    <property type="component" value="Unassembled WGS sequence"/>
</dbReference>
<organism evidence="2 3">
    <name type="scientific">Alteromonas aestuariivivens</name>
    <dbReference type="NCBI Taxonomy" id="1938339"/>
    <lineage>
        <taxon>Bacteria</taxon>
        <taxon>Pseudomonadati</taxon>
        <taxon>Pseudomonadota</taxon>
        <taxon>Gammaproteobacteria</taxon>
        <taxon>Alteromonadales</taxon>
        <taxon>Alteromonadaceae</taxon>
        <taxon>Alteromonas/Salinimonas group</taxon>
        <taxon>Alteromonas</taxon>
    </lineage>
</organism>
<keyword evidence="3" id="KW-1185">Reference proteome</keyword>
<accession>A0A3D8MA01</accession>
<protein>
    <submittedName>
        <fullName evidence="2">Uncharacterized protein</fullName>
    </submittedName>
</protein>
<evidence type="ECO:0000313" key="3">
    <source>
        <dbReference type="Proteomes" id="UP000256561"/>
    </source>
</evidence>
<dbReference type="AlphaFoldDB" id="A0A3D8MA01"/>
<dbReference type="EMBL" id="QRHA01000004">
    <property type="protein sequence ID" value="RDV26809.1"/>
    <property type="molecule type" value="Genomic_DNA"/>
</dbReference>
<reference evidence="3" key="1">
    <citation type="submission" date="2018-08" db="EMBL/GenBank/DDBJ databases">
        <authorList>
            <person name="Zhang J."/>
            <person name="Du Z.-J."/>
        </authorList>
    </citation>
    <scope>NUCLEOTIDE SEQUENCE [LARGE SCALE GENOMIC DNA]</scope>
    <source>
        <strain evidence="3">KCTC 52655</strain>
    </source>
</reference>
<name>A0A3D8MA01_9ALTE</name>
<evidence type="ECO:0000313" key="2">
    <source>
        <dbReference type="EMBL" id="RDV26809.1"/>
    </source>
</evidence>
<gene>
    <name evidence="2" type="ORF">DXV75_07425</name>
</gene>
<comment type="caution">
    <text evidence="2">The sequence shown here is derived from an EMBL/GenBank/DDBJ whole genome shotgun (WGS) entry which is preliminary data.</text>
</comment>
<proteinExistence type="predicted"/>